<dbReference type="PROSITE" id="PS50005">
    <property type="entry name" value="TPR"/>
    <property type="match status" value="1"/>
</dbReference>
<dbReference type="InterPro" id="IPR008939">
    <property type="entry name" value="Lytic_TGlycosylase_superhlx_U"/>
</dbReference>
<dbReference type="InterPro" id="IPR023346">
    <property type="entry name" value="Lysozyme-like_dom_sf"/>
</dbReference>
<protein>
    <submittedName>
        <fullName evidence="7">Lytic transglycosylase domain-containing protein</fullName>
    </submittedName>
</protein>
<feature type="repeat" description="TPR" evidence="3">
    <location>
        <begin position="303"/>
        <end position="336"/>
    </location>
</feature>
<proteinExistence type="inferred from homology"/>
<evidence type="ECO:0000256" key="4">
    <source>
        <dbReference type="SAM" id="SignalP"/>
    </source>
</evidence>
<feature type="domain" description="Lytic transglycosylase superhelical linker" evidence="6">
    <location>
        <begin position="440"/>
        <end position="496"/>
    </location>
</feature>
<evidence type="ECO:0000313" key="7">
    <source>
        <dbReference type="EMBL" id="MCG5030194.1"/>
    </source>
</evidence>
<dbReference type="InterPro" id="IPR037061">
    <property type="entry name" value="Lytic_TGlycoase_superhlx_L_sf"/>
</dbReference>
<dbReference type="Pfam" id="PF14718">
    <property type="entry name" value="SLT_L"/>
    <property type="match status" value="1"/>
</dbReference>
<dbReference type="InterPro" id="IPR019734">
    <property type="entry name" value="TPR_rpt"/>
</dbReference>
<dbReference type="EMBL" id="JAKNCT010000002">
    <property type="protein sequence ID" value="MCG5030194.1"/>
    <property type="molecule type" value="Genomic_DNA"/>
</dbReference>
<name>A0ABS9MNJ8_9BURK</name>
<evidence type="ECO:0000256" key="1">
    <source>
        <dbReference type="ARBA" id="ARBA00007734"/>
    </source>
</evidence>
<dbReference type="Pfam" id="PF01464">
    <property type="entry name" value="SLT"/>
    <property type="match status" value="1"/>
</dbReference>
<dbReference type="InterPro" id="IPR000189">
    <property type="entry name" value="Transglyc_AS"/>
</dbReference>
<dbReference type="Proteomes" id="UP001297600">
    <property type="component" value="Unassembled WGS sequence"/>
</dbReference>
<feature type="signal peptide" evidence="4">
    <location>
        <begin position="1"/>
        <end position="24"/>
    </location>
</feature>
<accession>A0ABS9MNJ8</accession>
<dbReference type="PANTHER" id="PTHR37423">
    <property type="entry name" value="SOLUBLE LYTIC MUREIN TRANSGLYCOSYLASE-RELATED"/>
    <property type="match status" value="1"/>
</dbReference>
<keyword evidence="2 4" id="KW-0732">Signal</keyword>
<feature type="chain" id="PRO_5046309379" evidence="4">
    <location>
        <begin position="25"/>
        <end position="685"/>
    </location>
</feature>
<dbReference type="Gene3D" id="1.10.1240.20">
    <property type="entry name" value="Lytic transglycosylase, superhelical linker domain"/>
    <property type="match status" value="1"/>
</dbReference>
<evidence type="ECO:0000256" key="2">
    <source>
        <dbReference type="ARBA" id="ARBA00022729"/>
    </source>
</evidence>
<organism evidence="7 8">
    <name type="scientific">Mesosutterella porci</name>
    <dbReference type="NCBI Taxonomy" id="2915351"/>
    <lineage>
        <taxon>Bacteria</taxon>
        <taxon>Pseudomonadati</taxon>
        <taxon>Pseudomonadota</taxon>
        <taxon>Betaproteobacteria</taxon>
        <taxon>Burkholderiales</taxon>
        <taxon>Sutterellaceae</taxon>
        <taxon>Mesosutterella</taxon>
    </lineage>
</organism>
<dbReference type="PANTHER" id="PTHR37423:SF5">
    <property type="entry name" value="SOLUBLE LYTIC MUREIN TRANSGLYCOSYLASE"/>
    <property type="match status" value="1"/>
</dbReference>
<comment type="caution">
    <text evidence="7">The sequence shown here is derived from an EMBL/GenBank/DDBJ whole genome shotgun (WGS) entry which is preliminary data.</text>
</comment>
<dbReference type="InterPro" id="IPR012289">
    <property type="entry name" value="Lytic_TGlycosylase_superhlx_L"/>
</dbReference>
<dbReference type="SUPFAM" id="SSF48435">
    <property type="entry name" value="Bacterial muramidases"/>
    <property type="match status" value="1"/>
</dbReference>
<evidence type="ECO:0000259" key="6">
    <source>
        <dbReference type="Pfam" id="PF14718"/>
    </source>
</evidence>
<dbReference type="RefSeq" id="WP_237977850.1">
    <property type="nucleotide sequence ID" value="NZ_JAKNCT010000002.1"/>
</dbReference>
<evidence type="ECO:0000313" key="8">
    <source>
        <dbReference type="Proteomes" id="UP001297600"/>
    </source>
</evidence>
<gene>
    <name evidence="7" type="ORF">MAF45_01820</name>
</gene>
<dbReference type="Gene3D" id="1.10.530.10">
    <property type="match status" value="1"/>
</dbReference>
<keyword evidence="8" id="KW-1185">Reference proteome</keyword>
<sequence length="685" mass="74720">MNFKDIGLLFSACLLAASSPSAQSAPSEAVRFPQTAPASPASGFPSADFLFQAYPRTTQDDAFAAFMAGRRAGALAPEDKASYAAQLQNYPLSDYIVAWNFYDAVKADPADEITLEQALAFIQDHRGEYVTERLGTDLARIYAPKGRFEVFQKLYAPLQWNKEEPDLKAWSEVFRLEQGEGSAGEACELLAAAPSLRSDYSSALADAVLQRSPDQAWPVAFLLIQGRNLTKARQIASSYSQLSPGAVSSLFSNPSGFLEGTPAPDKDSFIAAVLLEGLKDPDAAAESLSAMPSGTSLSAQDLDLLWNFLGYRQALNGDFDSARLSFSKAASMKPNSALYQPDAVAEWRVRSSLALKDWGGVERAVSLMSSSRQRDEGWQYWLGRARWETGRKAEAANILTPLMKKHSYYGKLACDLLNQDYPGESLPKPGISEADVGQWMQNPSIIRAIMLRRLRLYSMASREWNWALRGANQRQLAAAAEYARRIGLADRMINTVGKLSDETFLSQLSFPTPSLAMVSRIASEAQVPAAWVYGVIRQESRFMPAVSSGAGARGLMQLLPATAKWTAKQYGVSSDPANLDDPATNITLGSYYLKFLNDKFSGQKVLATAGYNAGPGRSVTWRARLSAPMEGTVFAELIPFRETRDYVKKVLGNTAEYQRILEPSQSRGTLSGLLGTISPAGAEQP</sequence>
<evidence type="ECO:0000256" key="3">
    <source>
        <dbReference type="PROSITE-ProRule" id="PRU00339"/>
    </source>
</evidence>
<evidence type="ECO:0000259" key="5">
    <source>
        <dbReference type="Pfam" id="PF01464"/>
    </source>
</evidence>
<comment type="similarity">
    <text evidence="1">Belongs to the transglycosylase Slt family.</text>
</comment>
<dbReference type="CDD" id="cd13401">
    <property type="entry name" value="Slt70-like"/>
    <property type="match status" value="1"/>
</dbReference>
<dbReference type="SUPFAM" id="SSF53955">
    <property type="entry name" value="Lysozyme-like"/>
    <property type="match status" value="1"/>
</dbReference>
<dbReference type="InterPro" id="IPR008258">
    <property type="entry name" value="Transglycosylase_SLT_dom_1"/>
</dbReference>
<keyword evidence="3" id="KW-0802">TPR repeat</keyword>
<reference evidence="7 8" key="1">
    <citation type="submission" date="2022-02" db="EMBL/GenBank/DDBJ databases">
        <title>Mesosutterella porci, a novel member of the family Sutterellaceae from pig feces.</title>
        <authorList>
            <person name="Wylensek D."/>
            <person name="Clavel T."/>
        </authorList>
    </citation>
    <scope>NUCLEOTIDE SEQUENCE [LARGE SCALE GENOMIC DNA]</scope>
    <source>
        <strain evidence="8">oilRF-744-wt-GAM-9</strain>
    </source>
</reference>
<dbReference type="Gene3D" id="1.25.20.10">
    <property type="entry name" value="Bacterial muramidases"/>
    <property type="match status" value="1"/>
</dbReference>
<feature type="domain" description="Transglycosylase SLT" evidence="5">
    <location>
        <begin position="521"/>
        <end position="623"/>
    </location>
</feature>
<dbReference type="PROSITE" id="PS00922">
    <property type="entry name" value="TRANSGLYCOSYLASE"/>
    <property type="match status" value="1"/>
</dbReference>